<proteinExistence type="predicted"/>
<dbReference type="Pfam" id="PF20552">
    <property type="entry name" value="HTH_62"/>
    <property type="match status" value="1"/>
</dbReference>
<sequence length="76" mass="8198">MTLRLQPVQSRTARTASYADALADELEAIYGRGIHDLPGVVAALNESGVRPPDGREWTETTFTAQLAELGAKEVQS</sequence>
<protein>
    <recommendedName>
        <fullName evidence="1">Recombinase-like domain-containing protein</fullName>
    </recommendedName>
</protein>
<dbReference type="AlphaFoldDB" id="A0A838AAZ3"/>
<feature type="domain" description="Recombinase-like" evidence="1">
    <location>
        <begin position="3"/>
        <end position="71"/>
    </location>
</feature>
<gene>
    <name evidence="2" type="ORF">H0B56_12630</name>
</gene>
<dbReference type="EMBL" id="JACCKD010000004">
    <property type="protein sequence ID" value="MBA0126388.1"/>
    <property type="molecule type" value="Genomic_DNA"/>
</dbReference>
<dbReference type="Proteomes" id="UP000582974">
    <property type="component" value="Unassembled WGS sequence"/>
</dbReference>
<name>A0A838AAZ3_9PSEU</name>
<dbReference type="InterPro" id="IPR046789">
    <property type="entry name" value="HTH_62"/>
</dbReference>
<accession>A0A838AAZ3</accession>
<evidence type="ECO:0000313" key="3">
    <source>
        <dbReference type="Proteomes" id="UP000582974"/>
    </source>
</evidence>
<keyword evidence="3" id="KW-1185">Reference proteome</keyword>
<dbReference type="RefSeq" id="WP_180893216.1">
    <property type="nucleotide sequence ID" value="NZ_JACCKD010000004.1"/>
</dbReference>
<comment type="caution">
    <text evidence="2">The sequence shown here is derived from an EMBL/GenBank/DDBJ whole genome shotgun (WGS) entry which is preliminary data.</text>
</comment>
<evidence type="ECO:0000259" key="1">
    <source>
        <dbReference type="Pfam" id="PF20552"/>
    </source>
</evidence>
<organism evidence="2 3">
    <name type="scientific">Haloechinothrix aidingensis</name>
    <dbReference type="NCBI Taxonomy" id="2752311"/>
    <lineage>
        <taxon>Bacteria</taxon>
        <taxon>Bacillati</taxon>
        <taxon>Actinomycetota</taxon>
        <taxon>Actinomycetes</taxon>
        <taxon>Pseudonocardiales</taxon>
        <taxon>Pseudonocardiaceae</taxon>
        <taxon>Haloechinothrix</taxon>
    </lineage>
</organism>
<evidence type="ECO:0000313" key="2">
    <source>
        <dbReference type="EMBL" id="MBA0126388.1"/>
    </source>
</evidence>
<reference evidence="2 3" key="1">
    <citation type="submission" date="2020-07" db="EMBL/GenBank/DDBJ databases">
        <title>Genome of Haloechinothrix sp.</title>
        <authorList>
            <person name="Tang S.-K."/>
            <person name="Yang L."/>
            <person name="Zhu W.-Y."/>
        </authorList>
    </citation>
    <scope>NUCLEOTIDE SEQUENCE [LARGE SCALE GENOMIC DNA]</scope>
    <source>
        <strain evidence="2 3">YIM 98757</strain>
    </source>
</reference>